<evidence type="ECO:0000313" key="6">
    <source>
        <dbReference type="Proteomes" id="UP000287171"/>
    </source>
</evidence>
<keyword evidence="6" id="KW-1185">Reference proteome</keyword>
<dbReference type="RefSeq" id="WP_126626650.1">
    <property type="nucleotide sequence ID" value="NZ_BIFT01000001.1"/>
</dbReference>
<keyword evidence="3" id="KW-0812">Transmembrane</keyword>
<evidence type="ECO:0000256" key="1">
    <source>
        <dbReference type="PROSITE-ProRule" id="PRU00278"/>
    </source>
</evidence>
<organism evidence="5 6">
    <name type="scientific">Dictyobacter alpinus</name>
    <dbReference type="NCBI Taxonomy" id="2014873"/>
    <lineage>
        <taxon>Bacteria</taxon>
        <taxon>Bacillati</taxon>
        <taxon>Chloroflexota</taxon>
        <taxon>Ktedonobacteria</taxon>
        <taxon>Ktedonobacterales</taxon>
        <taxon>Dictyobacteraceae</taxon>
        <taxon>Dictyobacter</taxon>
    </lineage>
</organism>
<dbReference type="Proteomes" id="UP000287171">
    <property type="component" value="Unassembled WGS sequence"/>
</dbReference>
<feature type="region of interest" description="Disordered" evidence="2">
    <location>
        <begin position="161"/>
        <end position="194"/>
    </location>
</feature>
<evidence type="ECO:0000256" key="2">
    <source>
        <dbReference type="SAM" id="MobiDB-lite"/>
    </source>
</evidence>
<keyword evidence="1" id="KW-0413">Isomerase</keyword>
<dbReference type="PANTHER" id="PTHR47245">
    <property type="entry name" value="PEPTIDYLPROLYL ISOMERASE"/>
    <property type="match status" value="1"/>
</dbReference>
<evidence type="ECO:0000259" key="4">
    <source>
        <dbReference type="PROSITE" id="PS50198"/>
    </source>
</evidence>
<keyword evidence="3" id="KW-0472">Membrane</keyword>
<feature type="region of interest" description="Disordered" evidence="2">
    <location>
        <begin position="1"/>
        <end position="29"/>
    </location>
</feature>
<evidence type="ECO:0000313" key="5">
    <source>
        <dbReference type="EMBL" id="GCE26155.1"/>
    </source>
</evidence>
<proteinExistence type="predicted"/>
<keyword evidence="1" id="KW-0697">Rotamase</keyword>
<accession>A0A402B476</accession>
<sequence>MNNQTTRRAEKQQPTRSAQTKKYTRQTAHVEARRDGQPLIFGWGGHLTRTEKTQLQRLGIWSFIGLIVLLVIAVFVGYWINLNVIIPNQPIASVDGKSIPQSDYHKLVALQGQLAENQLKGKNGLRAQADNAKTQSTQQQKAVDDAKKTVDDLTKKLKALPANSSQRADLQKQLDTAKTKQSDAEKQKATTDGSYNNLTQQATLQESLFTQSQIGTTSAQWLQEDLVISKWLNSQSSAIQNKINPSSSAVTKALNDLKANLPKGKSYDKFLSDSNVSDGDIQTMITLKLRRDNTQNYLASQITSPARQVNARAITVATEKDANDILKQLKAGGDFHKLASAKSVDNNTKAKGGELGWLAAGQYMLDYGSNIGATVDNWLMDPARQNNQFSPVLKENGTFHVLQFEGSDASRDIDANKLKQLKDNALKHWIETQKAKGVKFGDPDSTKLFDASNMPTWIPASPPSQQGAPGAAPGGVPGAAPGDVPGGVPSGAQG</sequence>
<dbReference type="InterPro" id="IPR050245">
    <property type="entry name" value="PrsA_foldase"/>
</dbReference>
<dbReference type="GO" id="GO:0003755">
    <property type="term" value="F:peptidyl-prolyl cis-trans isomerase activity"/>
    <property type="evidence" value="ECO:0007669"/>
    <property type="project" value="UniProtKB-KW"/>
</dbReference>
<comment type="caution">
    <text evidence="5">The sequence shown here is derived from an EMBL/GenBank/DDBJ whole genome shotgun (WGS) entry which is preliminary data.</text>
</comment>
<dbReference type="SUPFAM" id="SSF54534">
    <property type="entry name" value="FKBP-like"/>
    <property type="match status" value="1"/>
</dbReference>
<feature type="transmembrane region" description="Helical" evidence="3">
    <location>
        <begin position="58"/>
        <end position="80"/>
    </location>
</feature>
<name>A0A402B476_9CHLR</name>
<dbReference type="InterPro" id="IPR046357">
    <property type="entry name" value="PPIase_dom_sf"/>
</dbReference>
<dbReference type="EMBL" id="BIFT01000001">
    <property type="protein sequence ID" value="GCE26155.1"/>
    <property type="molecule type" value="Genomic_DNA"/>
</dbReference>
<evidence type="ECO:0000256" key="3">
    <source>
        <dbReference type="SAM" id="Phobius"/>
    </source>
</evidence>
<dbReference type="Pfam" id="PF13616">
    <property type="entry name" value="Rotamase_3"/>
    <property type="match status" value="1"/>
</dbReference>
<dbReference type="AlphaFoldDB" id="A0A402B476"/>
<dbReference type="OrthoDB" id="14196at2"/>
<dbReference type="PROSITE" id="PS50198">
    <property type="entry name" value="PPIC_PPIASE_2"/>
    <property type="match status" value="1"/>
</dbReference>
<reference evidence="6" key="1">
    <citation type="submission" date="2018-12" db="EMBL/GenBank/DDBJ databases">
        <title>Tengunoibacter tsumagoiensis gen. nov., sp. nov., Dictyobacter kobayashii sp. nov., D. alpinus sp. nov., and D. joshuensis sp. nov. and description of Dictyobacteraceae fam. nov. within the order Ktedonobacterales isolated from Tengu-no-mugimeshi.</title>
        <authorList>
            <person name="Wang C.M."/>
            <person name="Zheng Y."/>
            <person name="Sakai Y."/>
            <person name="Toyoda A."/>
            <person name="Minakuchi Y."/>
            <person name="Abe K."/>
            <person name="Yokota A."/>
            <person name="Yabe S."/>
        </authorList>
    </citation>
    <scope>NUCLEOTIDE SEQUENCE [LARGE SCALE GENOMIC DNA]</scope>
    <source>
        <strain evidence="6">Uno16</strain>
    </source>
</reference>
<protein>
    <recommendedName>
        <fullName evidence="4">PpiC domain-containing protein</fullName>
    </recommendedName>
</protein>
<keyword evidence="3" id="KW-1133">Transmembrane helix</keyword>
<dbReference type="Gene3D" id="3.10.50.40">
    <property type="match status" value="1"/>
</dbReference>
<gene>
    <name evidence="5" type="ORF">KDA_16390</name>
</gene>
<dbReference type="PANTHER" id="PTHR47245:SF2">
    <property type="entry name" value="PEPTIDYL-PROLYL CIS-TRANS ISOMERASE HP_0175-RELATED"/>
    <property type="match status" value="1"/>
</dbReference>
<feature type="compositionally biased region" description="Gly residues" evidence="2">
    <location>
        <begin position="484"/>
        <end position="494"/>
    </location>
</feature>
<feature type="domain" description="PpiC" evidence="4">
    <location>
        <begin position="306"/>
        <end position="396"/>
    </location>
</feature>
<feature type="region of interest" description="Disordered" evidence="2">
    <location>
        <begin position="456"/>
        <end position="494"/>
    </location>
</feature>
<dbReference type="InterPro" id="IPR000297">
    <property type="entry name" value="PPIase_PpiC"/>
</dbReference>
<feature type="compositionally biased region" description="Polar residues" evidence="2">
    <location>
        <begin position="14"/>
        <end position="27"/>
    </location>
</feature>
<feature type="compositionally biased region" description="Basic and acidic residues" evidence="2">
    <location>
        <begin position="169"/>
        <end position="189"/>
    </location>
</feature>